<dbReference type="GO" id="GO:0005783">
    <property type="term" value="C:endoplasmic reticulum"/>
    <property type="evidence" value="ECO:0007669"/>
    <property type="project" value="TreeGrafter"/>
</dbReference>
<dbReference type="Gene3D" id="3.40.30.10">
    <property type="entry name" value="Glutaredoxin"/>
    <property type="match status" value="1"/>
</dbReference>
<evidence type="ECO:0000256" key="2">
    <source>
        <dbReference type="ARBA" id="ARBA00006347"/>
    </source>
</evidence>
<dbReference type="SUPFAM" id="SSF52833">
    <property type="entry name" value="Thioredoxin-like"/>
    <property type="match status" value="1"/>
</dbReference>
<keyword evidence="3" id="KW-0812">Transmembrane</keyword>
<keyword evidence="3" id="KW-0472">Membrane</keyword>
<protein>
    <recommendedName>
        <fullName evidence="4">Thioredoxin domain-containing protein</fullName>
    </recommendedName>
</protein>
<dbReference type="Pfam" id="PF00085">
    <property type="entry name" value="Thioredoxin"/>
    <property type="match status" value="1"/>
</dbReference>
<dbReference type="PANTHER" id="PTHR45672">
    <property type="entry name" value="PROTEIN DISULFIDE-ISOMERASE C17H9.14C-RELATED"/>
    <property type="match status" value="1"/>
</dbReference>
<dbReference type="InterPro" id="IPR017937">
    <property type="entry name" value="Thioredoxin_CS"/>
</dbReference>
<dbReference type="EMBL" id="JANCYU010000027">
    <property type="protein sequence ID" value="KAK4525023.1"/>
    <property type="molecule type" value="Genomic_DNA"/>
</dbReference>
<evidence type="ECO:0000256" key="1">
    <source>
        <dbReference type="ARBA" id="ARBA00003318"/>
    </source>
</evidence>
<dbReference type="PANTHER" id="PTHR45672:SF11">
    <property type="entry name" value="PROTEIN DISULFIDE-ISOMERASE C17H9.14C"/>
    <property type="match status" value="1"/>
</dbReference>
<evidence type="ECO:0000313" key="5">
    <source>
        <dbReference type="EMBL" id="KAK4525023.1"/>
    </source>
</evidence>
<reference evidence="5 6" key="1">
    <citation type="submission" date="2022-07" db="EMBL/GenBank/DDBJ databases">
        <title>Genome-wide signatures of adaptation to extreme environments.</title>
        <authorList>
            <person name="Cho C.H."/>
            <person name="Yoon H.S."/>
        </authorList>
    </citation>
    <scope>NUCLEOTIDE SEQUENCE [LARGE SCALE GENOMIC DNA]</scope>
    <source>
        <strain evidence="5 6">108.79 E11</strain>
    </source>
</reference>
<evidence type="ECO:0000256" key="3">
    <source>
        <dbReference type="SAM" id="Phobius"/>
    </source>
</evidence>
<comment type="similarity">
    <text evidence="2">Belongs to the protein disulfide isomerase family.</text>
</comment>
<dbReference type="PRINTS" id="PR00421">
    <property type="entry name" value="THIOREDOXIN"/>
</dbReference>
<comment type="function">
    <text evidence="1">Participates in various redox reactions through the reversible oxidation of its active center dithiol to a disulfide and catalyzes dithiol-disulfide exchange reactions.</text>
</comment>
<feature type="domain" description="Thioredoxin" evidence="4">
    <location>
        <begin position="41"/>
        <end position="175"/>
    </location>
</feature>
<dbReference type="InterPro" id="IPR036249">
    <property type="entry name" value="Thioredoxin-like_sf"/>
</dbReference>
<dbReference type="Proteomes" id="UP001300502">
    <property type="component" value="Unassembled WGS sequence"/>
</dbReference>
<dbReference type="PROSITE" id="PS51352">
    <property type="entry name" value="THIOREDOXIN_2"/>
    <property type="match status" value="1"/>
</dbReference>
<evidence type="ECO:0000313" key="6">
    <source>
        <dbReference type="Proteomes" id="UP001300502"/>
    </source>
</evidence>
<gene>
    <name evidence="5" type="ORF">GAYE_SCF07G2927</name>
</gene>
<sequence>MDLESGKRTGPTSSSVGKVKGLSGRLFRGFMSVLLFICIASTIIWMFAKVSMLWKGVEISWNGTLVVPLASSNFTSFIMNTDKDVLVNFYAPWCPHCQQFAPDYIQTAKFLENNTNIVLAAIDAWKFHQVGEKYHIRGFPTVLLFLRSKKEAPIEYAGWKRNVDNLIAFVQSHQDSSTGKGMP</sequence>
<organism evidence="5 6">
    <name type="scientific">Galdieria yellowstonensis</name>
    <dbReference type="NCBI Taxonomy" id="3028027"/>
    <lineage>
        <taxon>Eukaryota</taxon>
        <taxon>Rhodophyta</taxon>
        <taxon>Bangiophyceae</taxon>
        <taxon>Galdieriales</taxon>
        <taxon>Galdieriaceae</taxon>
        <taxon>Galdieria</taxon>
    </lineage>
</organism>
<keyword evidence="3" id="KW-1133">Transmembrane helix</keyword>
<comment type="caution">
    <text evidence="5">The sequence shown here is derived from an EMBL/GenBank/DDBJ whole genome shotgun (WGS) entry which is preliminary data.</text>
</comment>
<dbReference type="PROSITE" id="PS00194">
    <property type="entry name" value="THIOREDOXIN_1"/>
    <property type="match status" value="1"/>
</dbReference>
<accession>A0AAV9ICI4</accession>
<feature type="transmembrane region" description="Helical" evidence="3">
    <location>
        <begin position="26"/>
        <end position="48"/>
    </location>
</feature>
<dbReference type="GO" id="GO:0006457">
    <property type="term" value="P:protein folding"/>
    <property type="evidence" value="ECO:0007669"/>
    <property type="project" value="TreeGrafter"/>
</dbReference>
<dbReference type="AlphaFoldDB" id="A0AAV9ICI4"/>
<keyword evidence="6" id="KW-1185">Reference proteome</keyword>
<dbReference type="InterPro" id="IPR051063">
    <property type="entry name" value="PDI"/>
</dbReference>
<dbReference type="CDD" id="cd02961">
    <property type="entry name" value="PDI_a_family"/>
    <property type="match status" value="1"/>
</dbReference>
<name>A0AAV9ICI4_9RHOD</name>
<dbReference type="InterPro" id="IPR013766">
    <property type="entry name" value="Thioredoxin_domain"/>
</dbReference>
<evidence type="ECO:0000259" key="4">
    <source>
        <dbReference type="PROSITE" id="PS51352"/>
    </source>
</evidence>
<dbReference type="GO" id="GO:0003756">
    <property type="term" value="F:protein disulfide isomerase activity"/>
    <property type="evidence" value="ECO:0007669"/>
    <property type="project" value="TreeGrafter"/>
</dbReference>
<proteinExistence type="inferred from homology"/>